<sequence>MIGTKIGFFSEPTKAVDFLKNKKPQVSFDYDELSHSIHKKVFTIAKLMDESLLKDMQDTLVSAIKNGDKFSTWSKIAEEKLKAKGWWNSKEVINPKTGEVKKTHFNSTRLKKIFEENSRKAKAKAIYENQMKSIKPYLKYCTQKDALVRDKHRAFDGIVLPKDDPFWDSHYPHVTMHDYGCRCYVLAVGESEVKGLKIPPSNTKESDFNGFNDEELLDELYKQKNTEVIQNFIKLKMLSSAAQKTKEVKNFAHQKEFYAWQKSLDDMVDEVIIKENQKYPINFIQVGKIDKTTKEFLEKLNKKDLEDLYFTLSKNNLLHASPKRKASYNQALSADEIKQIVKVLDEAKEVYWDTKEESLVYFFDDLKNSKKVNKIIIRPDYKLKKFGKTNALITLGKVDKDTKESSKEYEKIK</sequence>
<protein>
    <recommendedName>
        <fullName evidence="1">Phage head morphogenesis domain-containing protein</fullName>
    </recommendedName>
</protein>
<name>A0A5T0V7F7_CAMCO</name>
<comment type="caution">
    <text evidence="3">The sequence shown here is derived from an EMBL/GenBank/DDBJ whole genome shotgun (WGS) entry which is preliminary data.</text>
</comment>
<dbReference type="AlphaFoldDB" id="A0A5T0V7F7"/>
<dbReference type="RefSeq" id="WP_057990752.1">
    <property type="nucleotide sequence ID" value="NZ_JOVC01000001.1"/>
</dbReference>
<dbReference type="Pfam" id="PF04233">
    <property type="entry name" value="Phage_Mu_F"/>
    <property type="match status" value="1"/>
</dbReference>
<evidence type="ECO:0000313" key="2">
    <source>
        <dbReference type="EMBL" id="EAK1509782.1"/>
    </source>
</evidence>
<evidence type="ECO:0000313" key="4">
    <source>
        <dbReference type="Proteomes" id="UP000361993"/>
    </source>
</evidence>
<proteinExistence type="predicted"/>
<organism evidence="3">
    <name type="scientific">Campylobacter coli</name>
    <dbReference type="NCBI Taxonomy" id="195"/>
    <lineage>
        <taxon>Bacteria</taxon>
        <taxon>Pseudomonadati</taxon>
        <taxon>Campylobacterota</taxon>
        <taxon>Epsilonproteobacteria</taxon>
        <taxon>Campylobacterales</taxon>
        <taxon>Campylobacteraceae</taxon>
        <taxon>Campylobacter</taxon>
    </lineage>
</organism>
<accession>A0A5T0V7F7</accession>
<feature type="domain" description="Phage head morphogenesis" evidence="1">
    <location>
        <begin position="55"/>
        <end position="185"/>
    </location>
</feature>
<evidence type="ECO:0000313" key="3">
    <source>
        <dbReference type="EMBL" id="EAK4116611.1"/>
    </source>
</evidence>
<dbReference type="Proteomes" id="UP000361993">
    <property type="component" value="Unassembled WGS sequence"/>
</dbReference>
<evidence type="ECO:0000259" key="1">
    <source>
        <dbReference type="Pfam" id="PF04233"/>
    </source>
</evidence>
<dbReference type="EMBL" id="AACFZV010000004">
    <property type="protein sequence ID" value="EAK4116611.1"/>
    <property type="molecule type" value="Genomic_DNA"/>
</dbReference>
<gene>
    <name evidence="2" type="ORF">CJD00_05860</name>
    <name evidence="3" type="ORF">CLQ11_03790</name>
</gene>
<reference evidence="3" key="1">
    <citation type="submission" date="2018-06" db="EMBL/GenBank/DDBJ databases">
        <authorList>
            <consortium name="GenomeTrakr network: Whole genome sequencing for foodborne pathogen traceback"/>
        </authorList>
    </citation>
    <scope>NUCLEOTIDE SEQUENCE</scope>
    <source>
        <strain evidence="3">NC_C1386</strain>
        <strain evidence="2 4">NC_C6016</strain>
    </source>
</reference>
<dbReference type="InterPro" id="IPR006528">
    <property type="entry name" value="Phage_head_morphogenesis_dom"/>
</dbReference>
<dbReference type="EMBL" id="AACDUL010000009">
    <property type="protein sequence ID" value="EAK1509782.1"/>
    <property type="molecule type" value="Genomic_DNA"/>
</dbReference>